<dbReference type="OrthoDB" id="1681166at2759"/>
<organism evidence="1 2">
    <name type="scientific">Rhizopus oryzae</name>
    <name type="common">Mucormycosis agent</name>
    <name type="synonym">Rhizopus arrhizus var. delemar</name>
    <dbReference type="NCBI Taxonomy" id="64495"/>
    <lineage>
        <taxon>Eukaryota</taxon>
        <taxon>Fungi</taxon>
        <taxon>Fungi incertae sedis</taxon>
        <taxon>Mucoromycota</taxon>
        <taxon>Mucoromycotina</taxon>
        <taxon>Mucoromycetes</taxon>
        <taxon>Mucorales</taxon>
        <taxon>Mucorineae</taxon>
        <taxon>Rhizopodaceae</taxon>
        <taxon>Rhizopus</taxon>
    </lineage>
</organism>
<dbReference type="AlphaFoldDB" id="A0A9P6XG97"/>
<evidence type="ECO:0000313" key="2">
    <source>
        <dbReference type="Proteomes" id="UP000716291"/>
    </source>
</evidence>
<accession>A0A9P6XG97</accession>
<name>A0A9P6XG97_RHIOR</name>
<sequence>MNSAHLDIPQFVIIHDYLNNSYKHPIIHYVFEQEEFPQVPKEKLIVVELDSTATQLTNVDSYNPDFQVTDCVLEQSRLNSQFEREDSNLFNLTIEGVSIPTIHEAIDDIDHLKEAASQFKESILPILLVKKIDLIPFLCLFGSKS</sequence>
<proteinExistence type="predicted"/>
<dbReference type="EMBL" id="JAANQT010000213">
    <property type="protein sequence ID" value="KAG1313175.1"/>
    <property type="molecule type" value="Genomic_DNA"/>
</dbReference>
<reference evidence="1" key="1">
    <citation type="journal article" date="2020" name="Microb. Genom.">
        <title>Genetic diversity of clinical and environmental Mucorales isolates obtained from an investigation of mucormycosis cases among solid organ transplant recipients.</title>
        <authorList>
            <person name="Nguyen M.H."/>
            <person name="Kaul D."/>
            <person name="Muto C."/>
            <person name="Cheng S.J."/>
            <person name="Richter R.A."/>
            <person name="Bruno V.M."/>
            <person name="Liu G."/>
            <person name="Beyhan S."/>
            <person name="Sundermann A.J."/>
            <person name="Mounaud S."/>
            <person name="Pasculle A.W."/>
            <person name="Nierman W.C."/>
            <person name="Driscoll E."/>
            <person name="Cumbie R."/>
            <person name="Clancy C.J."/>
            <person name="Dupont C.L."/>
        </authorList>
    </citation>
    <scope>NUCLEOTIDE SEQUENCE</scope>
    <source>
        <strain evidence="1">GL11</strain>
    </source>
</reference>
<evidence type="ECO:0000313" key="1">
    <source>
        <dbReference type="EMBL" id="KAG1313175.1"/>
    </source>
</evidence>
<dbReference type="Proteomes" id="UP000716291">
    <property type="component" value="Unassembled WGS sequence"/>
</dbReference>
<comment type="caution">
    <text evidence="1">The sequence shown here is derived from an EMBL/GenBank/DDBJ whole genome shotgun (WGS) entry which is preliminary data.</text>
</comment>
<keyword evidence="2" id="KW-1185">Reference proteome</keyword>
<protein>
    <submittedName>
        <fullName evidence="1">Uncharacterized protein</fullName>
    </submittedName>
</protein>
<gene>
    <name evidence="1" type="ORF">G6F64_002456</name>
</gene>